<dbReference type="InParanoid" id="K3YJW9"/>
<reference evidence="3" key="2">
    <citation type="submission" date="2018-08" db="UniProtKB">
        <authorList>
            <consortium name="EnsemblPlants"/>
        </authorList>
    </citation>
    <scope>IDENTIFICATION</scope>
    <source>
        <strain evidence="3">Yugu1</strain>
    </source>
</reference>
<keyword evidence="2" id="KW-0812">Transmembrane</keyword>
<organism evidence="3 4">
    <name type="scientific">Setaria italica</name>
    <name type="common">Foxtail millet</name>
    <name type="synonym">Panicum italicum</name>
    <dbReference type="NCBI Taxonomy" id="4555"/>
    <lineage>
        <taxon>Eukaryota</taxon>
        <taxon>Viridiplantae</taxon>
        <taxon>Streptophyta</taxon>
        <taxon>Embryophyta</taxon>
        <taxon>Tracheophyta</taxon>
        <taxon>Spermatophyta</taxon>
        <taxon>Magnoliopsida</taxon>
        <taxon>Liliopsida</taxon>
        <taxon>Poales</taxon>
        <taxon>Poaceae</taxon>
        <taxon>PACMAD clade</taxon>
        <taxon>Panicoideae</taxon>
        <taxon>Panicodae</taxon>
        <taxon>Paniceae</taxon>
        <taxon>Cenchrinae</taxon>
        <taxon>Setaria</taxon>
    </lineage>
</organism>
<evidence type="ECO:0000256" key="2">
    <source>
        <dbReference type="SAM" id="Phobius"/>
    </source>
</evidence>
<evidence type="ECO:0000313" key="4">
    <source>
        <dbReference type="Proteomes" id="UP000004995"/>
    </source>
</evidence>
<name>K3YJW9_SETIT</name>
<evidence type="ECO:0000256" key="1">
    <source>
        <dbReference type="SAM" id="MobiDB-lite"/>
    </source>
</evidence>
<reference evidence="4" key="1">
    <citation type="journal article" date="2012" name="Nat. Biotechnol.">
        <title>Reference genome sequence of the model plant Setaria.</title>
        <authorList>
            <person name="Bennetzen J.L."/>
            <person name="Schmutz J."/>
            <person name="Wang H."/>
            <person name="Percifield R."/>
            <person name="Hawkins J."/>
            <person name="Pontaroli A.C."/>
            <person name="Estep M."/>
            <person name="Feng L."/>
            <person name="Vaughn J.N."/>
            <person name="Grimwood J."/>
            <person name="Jenkins J."/>
            <person name="Barry K."/>
            <person name="Lindquist E."/>
            <person name="Hellsten U."/>
            <person name="Deshpande S."/>
            <person name="Wang X."/>
            <person name="Wu X."/>
            <person name="Mitros T."/>
            <person name="Triplett J."/>
            <person name="Yang X."/>
            <person name="Ye C.Y."/>
            <person name="Mauro-Herrera M."/>
            <person name="Wang L."/>
            <person name="Li P."/>
            <person name="Sharma M."/>
            <person name="Sharma R."/>
            <person name="Ronald P.C."/>
            <person name="Panaud O."/>
            <person name="Kellogg E.A."/>
            <person name="Brutnell T.P."/>
            <person name="Doust A.N."/>
            <person name="Tuskan G.A."/>
            <person name="Rokhsar D."/>
            <person name="Devos K.M."/>
        </authorList>
    </citation>
    <scope>NUCLEOTIDE SEQUENCE [LARGE SCALE GENOMIC DNA]</scope>
    <source>
        <strain evidence="4">cv. Yugu1</strain>
    </source>
</reference>
<proteinExistence type="predicted"/>
<accession>K3YJW9</accession>
<protein>
    <submittedName>
        <fullName evidence="3">Uncharacterized protein</fullName>
    </submittedName>
</protein>
<sequence>MAMGDRSHFHDFESQLQATPLFGAFTCFLLALEMRCSMLFGYLIIIILLARAHVVNCEYTLIVNLLHLRSIGRLDMQLLSALGKEEMPSALKWQRPPQPSSSAGGRSADTVSRATERHLMITAGAAAEEDGEVKKMRAHREEMAVRLIHQDYTRPSGHSPNHHRTIRCGPC</sequence>
<feature type="region of interest" description="Disordered" evidence="1">
    <location>
        <begin position="90"/>
        <end position="109"/>
    </location>
</feature>
<dbReference type="AlphaFoldDB" id="K3YJW9"/>
<feature type="region of interest" description="Disordered" evidence="1">
    <location>
        <begin position="152"/>
        <end position="171"/>
    </location>
</feature>
<feature type="transmembrane region" description="Helical" evidence="2">
    <location>
        <begin position="21"/>
        <end position="50"/>
    </location>
</feature>
<dbReference type="HOGENOM" id="CLU_1565553_0_0_1"/>
<dbReference type="Gramene" id="KQL00660">
    <property type="protein sequence ID" value="KQL00660"/>
    <property type="gene ID" value="SETIT_014538mg"/>
</dbReference>
<dbReference type="EnsemblPlants" id="KQL00660">
    <property type="protein sequence ID" value="KQL00660"/>
    <property type="gene ID" value="SETIT_014538mg"/>
</dbReference>
<keyword evidence="4" id="KW-1185">Reference proteome</keyword>
<dbReference type="OMA" id="RCSMLFG"/>
<evidence type="ECO:0000313" key="3">
    <source>
        <dbReference type="EnsemblPlants" id="KQL00660"/>
    </source>
</evidence>
<keyword evidence="2" id="KW-0472">Membrane</keyword>
<dbReference type="EMBL" id="AGNK02003541">
    <property type="status" value="NOT_ANNOTATED_CDS"/>
    <property type="molecule type" value="Genomic_DNA"/>
</dbReference>
<feature type="compositionally biased region" description="Basic residues" evidence="1">
    <location>
        <begin position="160"/>
        <end position="171"/>
    </location>
</feature>
<keyword evidence="2" id="KW-1133">Transmembrane helix</keyword>
<dbReference type="Proteomes" id="UP000004995">
    <property type="component" value="Unassembled WGS sequence"/>
</dbReference>
<feature type="compositionally biased region" description="Polar residues" evidence="1">
    <location>
        <begin position="100"/>
        <end position="109"/>
    </location>
</feature>